<dbReference type="eggNOG" id="arCOG00748">
    <property type="taxonomic scope" value="Archaea"/>
</dbReference>
<keyword evidence="6 7" id="KW-0472">Membrane</keyword>
<dbReference type="RefSeq" id="WP_011447266.1">
    <property type="nucleotide sequence ID" value="NC_007796.1"/>
</dbReference>
<keyword evidence="10" id="KW-1185">Reference proteome</keyword>
<keyword evidence="2 7" id="KW-0813">Transport</keyword>
<dbReference type="GO" id="GO:0055085">
    <property type="term" value="P:transmembrane transport"/>
    <property type="evidence" value="ECO:0007669"/>
    <property type="project" value="InterPro"/>
</dbReference>
<evidence type="ECO:0000256" key="5">
    <source>
        <dbReference type="ARBA" id="ARBA00022989"/>
    </source>
</evidence>
<protein>
    <submittedName>
        <fullName evidence="9">Binding-protein-dependent transport systems inner membrane component</fullName>
    </submittedName>
</protein>
<dbReference type="GO" id="GO:0005886">
    <property type="term" value="C:plasma membrane"/>
    <property type="evidence" value="ECO:0007669"/>
    <property type="project" value="UniProtKB-SubCell"/>
</dbReference>
<dbReference type="AlphaFoldDB" id="Q2FPT4"/>
<evidence type="ECO:0000256" key="4">
    <source>
        <dbReference type="ARBA" id="ARBA00022692"/>
    </source>
</evidence>
<evidence type="ECO:0000256" key="7">
    <source>
        <dbReference type="RuleBase" id="RU363032"/>
    </source>
</evidence>
<dbReference type="STRING" id="323259.Mhun_0197"/>
<feature type="transmembrane region" description="Helical" evidence="7">
    <location>
        <begin position="185"/>
        <end position="216"/>
    </location>
</feature>
<dbReference type="PANTHER" id="PTHR43386:SF1">
    <property type="entry name" value="D,D-DIPEPTIDE TRANSPORT SYSTEM PERMEASE PROTEIN DDPC-RELATED"/>
    <property type="match status" value="1"/>
</dbReference>
<dbReference type="EnsemblBacteria" id="ABD39971">
    <property type="protein sequence ID" value="ABD39971"/>
    <property type="gene ID" value="Mhun_0197"/>
</dbReference>
<keyword evidence="4 7" id="KW-0812">Transmembrane</keyword>
<dbReference type="SUPFAM" id="SSF161098">
    <property type="entry name" value="MetI-like"/>
    <property type="match status" value="1"/>
</dbReference>
<dbReference type="OrthoDB" id="312811at2157"/>
<dbReference type="InterPro" id="IPR035906">
    <property type="entry name" value="MetI-like_sf"/>
</dbReference>
<sequence length="275" mass="30204">MKVSTILCIPGIKVLIIIILIAVAVPFLLPHDPNRANLEEAEQPPSLDHWCGTDKLGRDVFTRTIYGTRISLIVGLTAAVLAVSMGAGIGITAGFIGGKVDGLLMRIVDTINSPPEVILLIVLATIFPRSILTIILIISLTHWMSTSRLIRGETLSIKERPFVEAAIALGADDRYIMKRHILPNLYSILVISVTLMAAHAIMMEAMLSFLGLGIPAHMASWGNMLNQAQSDVMRGIWWTSIFPGIMLVATVWSIYRLGEGLKEYLTPHRDFLSRI</sequence>
<reference evidence="10" key="1">
    <citation type="journal article" date="2016" name="Stand. Genomic Sci.">
        <title>Complete genome sequence of Methanospirillum hungatei type strain JF1.</title>
        <authorList>
            <person name="Gunsalus R.P."/>
            <person name="Cook L.E."/>
            <person name="Crable B."/>
            <person name="Rohlin L."/>
            <person name="McDonald E."/>
            <person name="Mouttaki H."/>
            <person name="Sieber J.R."/>
            <person name="Poweleit N."/>
            <person name="Zhou H."/>
            <person name="Lapidus A.L."/>
            <person name="Daligault H.E."/>
            <person name="Land M."/>
            <person name="Gilna P."/>
            <person name="Ivanova N."/>
            <person name="Kyrpides N."/>
            <person name="Culley D.E."/>
            <person name="McInerney M.J."/>
        </authorList>
    </citation>
    <scope>NUCLEOTIDE SEQUENCE [LARGE SCALE GENOMIC DNA]</scope>
    <source>
        <strain evidence="10">ATCC 27890 / DSM 864 / NBRC 100397 / JF-1</strain>
    </source>
</reference>
<comment type="subcellular location">
    <subcellularLocation>
        <location evidence="1 7">Cell membrane</location>
        <topology evidence="1 7">Multi-pass membrane protein</topology>
    </subcellularLocation>
</comment>
<proteinExistence type="inferred from homology"/>
<dbReference type="GeneID" id="3923566"/>
<evidence type="ECO:0000256" key="2">
    <source>
        <dbReference type="ARBA" id="ARBA00022448"/>
    </source>
</evidence>
<dbReference type="EMBL" id="CP000254">
    <property type="protein sequence ID" value="ABD39971.1"/>
    <property type="molecule type" value="Genomic_DNA"/>
</dbReference>
<feature type="transmembrane region" description="Helical" evidence="7">
    <location>
        <begin position="12"/>
        <end position="29"/>
    </location>
</feature>
<evidence type="ECO:0000259" key="8">
    <source>
        <dbReference type="PROSITE" id="PS50928"/>
    </source>
</evidence>
<name>Q2FPT4_METHJ</name>
<dbReference type="HOGENOM" id="CLU_028518_5_4_2"/>
<feature type="transmembrane region" description="Helical" evidence="7">
    <location>
        <begin position="117"/>
        <end position="141"/>
    </location>
</feature>
<dbReference type="KEGG" id="mhu:Mhun_0197"/>
<feature type="domain" description="ABC transmembrane type-1" evidence="8">
    <location>
        <begin position="68"/>
        <end position="258"/>
    </location>
</feature>
<evidence type="ECO:0000256" key="6">
    <source>
        <dbReference type="ARBA" id="ARBA00023136"/>
    </source>
</evidence>
<dbReference type="CDD" id="cd06261">
    <property type="entry name" value="TM_PBP2"/>
    <property type="match status" value="1"/>
</dbReference>
<organism evidence="9 10">
    <name type="scientific">Methanospirillum hungatei JF-1 (strain ATCC 27890 / DSM 864 / NBRC 100397 / JF-1)</name>
    <dbReference type="NCBI Taxonomy" id="323259"/>
    <lineage>
        <taxon>Archaea</taxon>
        <taxon>Methanobacteriati</taxon>
        <taxon>Methanobacteriota</taxon>
        <taxon>Stenosarchaea group</taxon>
        <taxon>Methanomicrobia</taxon>
        <taxon>Methanomicrobiales</taxon>
        <taxon>Methanospirillaceae</taxon>
        <taxon>Methanospirillum</taxon>
    </lineage>
</organism>
<dbReference type="Proteomes" id="UP000001941">
    <property type="component" value="Chromosome"/>
</dbReference>
<gene>
    <name evidence="9" type="ordered locus">Mhun_0197</name>
</gene>
<evidence type="ECO:0000256" key="1">
    <source>
        <dbReference type="ARBA" id="ARBA00004651"/>
    </source>
</evidence>
<dbReference type="PANTHER" id="PTHR43386">
    <property type="entry name" value="OLIGOPEPTIDE TRANSPORT SYSTEM PERMEASE PROTEIN APPC"/>
    <property type="match status" value="1"/>
</dbReference>
<dbReference type="PROSITE" id="PS50928">
    <property type="entry name" value="ABC_TM1"/>
    <property type="match status" value="1"/>
</dbReference>
<dbReference type="InParanoid" id="Q2FPT4"/>
<accession>Q2FPT4</accession>
<evidence type="ECO:0000313" key="10">
    <source>
        <dbReference type="Proteomes" id="UP000001941"/>
    </source>
</evidence>
<dbReference type="Gene3D" id="1.10.3720.10">
    <property type="entry name" value="MetI-like"/>
    <property type="match status" value="1"/>
</dbReference>
<keyword evidence="5 7" id="KW-1133">Transmembrane helix</keyword>
<feature type="transmembrane region" description="Helical" evidence="7">
    <location>
        <begin position="236"/>
        <end position="255"/>
    </location>
</feature>
<evidence type="ECO:0000313" key="9">
    <source>
        <dbReference type="EMBL" id="ABD39971.1"/>
    </source>
</evidence>
<feature type="transmembrane region" description="Helical" evidence="7">
    <location>
        <begin position="72"/>
        <end position="97"/>
    </location>
</feature>
<comment type="similarity">
    <text evidence="7">Belongs to the binding-protein-dependent transport system permease family.</text>
</comment>
<evidence type="ECO:0000256" key="3">
    <source>
        <dbReference type="ARBA" id="ARBA00022475"/>
    </source>
</evidence>
<dbReference type="InterPro" id="IPR050366">
    <property type="entry name" value="BP-dependent_transpt_permease"/>
</dbReference>
<dbReference type="Pfam" id="PF00528">
    <property type="entry name" value="BPD_transp_1"/>
    <property type="match status" value="1"/>
</dbReference>
<keyword evidence="3" id="KW-1003">Cell membrane</keyword>
<dbReference type="InterPro" id="IPR000515">
    <property type="entry name" value="MetI-like"/>
</dbReference>